<keyword evidence="9" id="KW-1185">Reference proteome</keyword>
<dbReference type="GO" id="GO:0005524">
    <property type="term" value="F:ATP binding"/>
    <property type="evidence" value="ECO:0007669"/>
    <property type="project" value="UniProtKB-KW"/>
</dbReference>
<keyword evidence="1" id="KW-0028">Amino-acid biosynthesis</keyword>
<dbReference type="GO" id="GO:0008652">
    <property type="term" value="P:amino acid biosynthetic process"/>
    <property type="evidence" value="ECO:0007669"/>
    <property type="project" value="UniProtKB-KW"/>
</dbReference>
<dbReference type="SUPFAM" id="SSF54211">
    <property type="entry name" value="Ribosomal protein S5 domain 2-like"/>
    <property type="match status" value="1"/>
</dbReference>
<dbReference type="PANTHER" id="PTHR20861:SF1">
    <property type="entry name" value="HOMOSERINE KINASE"/>
    <property type="match status" value="1"/>
</dbReference>
<dbReference type="InterPro" id="IPR006204">
    <property type="entry name" value="GHMP_kinase_N_dom"/>
</dbReference>
<dbReference type="InterPro" id="IPR014721">
    <property type="entry name" value="Ribsml_uS5_D2-typ_fold_subgr"/>
</dbReference>
<accession>A0A5J9UUW1</accession>
<evidence type="ECO:0000259" key="7">
    <source>
        <dbReference type="SMART" id="SM00645"/>
    </source>
</evidence>
<evidence type="ECO:0000313" key="9">
    <source>
        <dbReference type="Proteomes" id="UP000324897"/>
    </source>
</evidence>
<feature type="domain" description="Peptidase C1A papain C-terminal" evidence="7">
    <location>
        <begin position="250"/>
        <end position="458"/>
    </location>
</feature>
<evidence type="ECO:0000256" key="6">
    <source>
        <dbReference type="ARBA" id="ARBA00023157"/>
    </source>
</evidence>
<dbReference type="InterPro" id="IPR000668">
    <property type="entry name" value="Peptidase_C1A_C"/>
</dbReference>
<dbReference type="Proteomes" id="UP000324897">
    <property type="component" value="Chromosome 2"/>
</dbReference>
<dbReference type="InterPro" id="IPR038765">
    <property type="entry name" value="Papain-like_cys_pep_sf"/>
</dbReference>
<dbReference type="InterPro" id="IPR039417">
    <property type="entry name" value="Peptidase_C1A_papain-like"/>
</dbReference>
<dbReference type="PANTHER" id="PTHR20861">
    <property type="entry name" value="HOMOSERINE/4-DIPHOSPHOCYTIDYL-2-C-METHYL-D-ERYTHRITOL KINASE"/>
    <property type="match status" value="1"/>
</dbReference>
<dbReference type="Pfam" id="PF00288">
    <property type="entry name" value="GHMP_kinases_N"/>
    <property type="match status" value="1"/>
</dbReference>
<dbReference type="GO" id="GO:0008234">
    <property type="term" value="F:cysteine-type peptidase activity"/>
    <property type="evidence" value="ECO:0007669"/>
    <property type="project" value="InterPro"/>
</dbReference>
<dbReference type="CDD" id="cd02248">
    <property type="entry name" value="Peptidase_C1A"/>
    <property type="match status" value="1"/>
</dbReference>
<dbReference type="Pfam" id="PF00112">
    <property type="entry name" value="Peptidase_C1"/>
    <property type="match status" value="1"/>
</dbReference>
<dbReference type="AlphaFoldDB" id="A0A5J9UUW1"/>
<dbReference type="OrthoDB" id="195231at2759"/>
<keyword evidence="6" id="KW-1015">Disulfide bond</keyword>
<evidence type="ECO:0000256" key="1">
    <source>
        <dbReference type="ARBA" id="ARBA00022605"/>
    </source>
</evidence>
<dbReference type="GO" id="GO:0016301">
    <property type="term" value="F:kinase activity"/>
    <property type="evidence" value="ECO:0007669"/>
    <property type="project" value="UniProtKB-KW"/>
</dbReference>
<keyword evidence="3" id="KW-0547">Nucleotide-binding</keyword>
<dbReference type="Gene3D" id="3.90.70.10">
    <property type="entry name" value="Cysteine proteinases"/>
    <property type="match status" value="1"/>
</dbReference>
<keyword evidence="5" id="KW-0067">ATP-binding</keyword>
<gene>
    <name evidence="8" type="ORF">EJB05_29981</name>
</gene>
<reference evidence="8 9" key="1">
    <citation type="journal article" date="2019" name="Sci. Rep.">
        <title>A high-quality genome of Eragrostis curvula grass provides insights into Poaceae evolution and supports new strategies to enhance forage quality.</title>
        <authorList>
            <person name="Carballo J."/>
            <person name="Santos B.A.C.M."/>
            <person name="Zappacosta D."/>
            <person name="Garbus I."/>
            <person name="Selva J.P."/>
            <person name="Gallo C.A."/>
            <person name="Diaz A."/>
            <person name="Albertini E."/>
            <person name="Caccamo M."/>
            <person name="Echenique V."/>
        </authorList>
    </citation>
    <scope>NUCLEOTIDE SEQUENCE [LARGE SCALE GENOMIC DNA]</scope>
    <source>
        <strain evidence="9">cv. Victoria</strain>
        <tissue evidence="8">Leaf</tissue>
    </source>
</reference>
<proteinExistence type="predicted"/>
<evidence type="ECO:0000256" key="4">
    <source>
        <dbReference type="ARBA" id="ARBA00022777"/>
    </source>
</evidence>
<keyword evidence="2" id="KW-0808">Transferase</keyword>
<evidence type="ECO:0000256" key="2">
    <source>
        <dbReference type="ARBA" id="ARBA00022679"/>
    </source>
</evidence>
<dbReference type="SUPFAM" id="SSF54001">
    <property type="entry name" value="Cysteine proteinases"/>
    <property type="match status" value="1"/>
</dbReference>
<feature type="non-terminal residue" evidence="8">
    <location>
        <position position="1"/>
    </location>
</feature>
<evidence type="ECO:0000256" key="3">
    <source>
        <dbReference type="ARBA" id="ARBA00022741"/>
    </source>
</evidence>
<dbReference type="Gene3D" id="3.30.230.10">
    <property type="match status" value="1"/>
</dbReference>
<sequence length="481" mass="49924">MAAAAAAAAATATPTASFPSTRSRRPLRSLVSLRVRAFNPAKVAASDPAPAFKSVTAFAPATVANLGPGFDFLGCAVADAALSLGDTVTATIDPSLPPATVSIASVTSPTRPHLADRLSKDPLHNCAGIAAVAALRALGIRSHVVSIRLAMGLPLGSGLGSSAASAAAAAKAVDALFGSRLHRDDLLLAGLESEKAVSGFHADNIAPAILGGLVLVRNLWSPNFAGFTEPRVGISNYEAYVPEELGGDGLPISVDWRKAGAITPIQSCCWAMAATAGVESANYLKTGKLIKLSEQQLLDCCDVTCNGCHGGFVSSALNYIMNGGLVSADVYPYVGHQCDPRRITAPGVTIDGYQVLNGGCEQALKAAVAEQPVIALITIDAKYLQYRDGIFEGPNCLQEDPNHAVLVIGYDTCKKGKYWIVKDSHGVVSGIGGYTLISREVYPVGGTLGIAKFCMMPIKTSDENPFCTVKSESEMVALHTI</sequence>
<comment type="caution">
    <text evidence="8">The sequence shown here is derived from an EMBL/GenBank/DDBJ whole genome shotgun (WGS) entry which is preliminary data.</text>
</comment>
<dbReference type="InterPro" id="IPR020568">
    <property type="entry name" value="Ribosomal_Su5_D2-typ_SF"/>
</dbReference>
<protein>
    <recommendedName>
        <fullName evidence="7">Peptidase C1A papain C-terminal domain-containing protein</fullName>
    </recommendedName>
</protein>
<dbReference type="GO" id="GO:0006508">
    <property type="term" value="P:proteolysis"/>
    <property type="evidence" value="ECO:0007669"/>
    <property type="project" value="InterPro"/>
</dbReference>
<name>A0A5J9UUW1_9POAL</name>
<dbReference type="EMBL" id="RWGY01000013">
    <property type="protein sequence ID" value="TVU27376.1"/>
    <property type="molecule type" value="Genomic_DNA"/>
</dbReference>
<dbReference type="PROSITE" id="PS00627">
    <property type="entry name" value="GHMP_KINASES_ATP"/>
    <property type="match status" value="1"/>
</dbReference>
<evidence type="ECO:0000256" key="5">
    <source>
        <dbReference type="ARBA" id="ARBA00022840"/>
    </source>
</evidence>
<evidence type="ECO:0000313" key="8">
    <source>
        <dbReference type="EMBL" id="TVU27376.1"/>
    </source>
</evidence>
<dbReference type="InterPro" id="IPR006203">
    <property type="entry name" value="GHMP_knse_ATP-bd_CS"/>
</dbReference>
<organism evidence="8 9">
    <name type="scientific">Eragrostis curvula</name>
    <name type="common">weeping love grass</name>
    <dbReference type="NCBI Taxonomy" id="38414"/>
    <lineage>
        <taxon>Eukaryota</taxon>
        <taxon>Viridiplantae</taxon>
        <taxon>Streptophyta</taxon>
        <taxon>Embryophyta</taxon>
        <taxon>Tracheophyta</taxon>
        <taxon>Spermatophyta</taxon>
        <taxon>Magnoliopsida</taxon>
        <taxon>Liliopsida</taxon>
        <taxon>Poales</taxon>
        <taxon>Poaceae</taxon>
        <taxon>PACMAD clade</taxon>
        <taxon>Chloridoideae</taxon>
        <taxon>Eragrostideae</taxon>
        <taxon>Eragrostidinae</taxon>
        <taxon>Eragrostis</taxon>
    </lineage>
</organism>
<keyword evidence="4" id="KW-0418">Kinase</keyword>
<dbReference type="SMART" id="SM00645">
    <property type="entry name" value="Pept_C1"/>
    <property type="match status" value="1"/>
</dbReference>
<dbReference type="PRINTS" id="PR00958">
    <property type="entry name" value="HOMSERKINASE"/>
</dbReference>
<dbReference type="Gramene" id="TVU27376">
    <property type="protein sequence ID" value="TVU27376"/>
    <property type="gene ID" value="EJB05_29981"/>
</dbReference>